<protein>
    <submittedName>
        <fullName evidence="1">Uncharacterized protein</fullName>
    </submittedName>
</protein>
<reference evidence="1" key="1">
    <citation type="submission" date="2014-09" db="EMBL/GenBank/DDBJ databases">
        <authorList>
            <person name="Magalhaes I.L.F."/>
            <person name="Oliveira U."/>
            <person name="Santos F.R."/>
            <person name="Vidigal T.H.D.A."/>
            <person name="Brescovit A.D."/>
            <person name="Santos A.J."/>
        </authorList>
    </citation>
    <scope>NUCLEOTIDE SEQUENCE</scope>
    <source>
        <tissue evidence="1">Shoot tissue taken approximately 20 cm above the soil surface</tissue>
    </source>
</reference>
<accession>A0A0A9A0Q4</accession>
<reference evidence="1" key="2">
    <citation type="journal article" date="2015" name="Data Brief">
        <title>Shoot transcriptome of the giant reed, Arundo donax.</title>
        <authorList>
            <person name="Barrero R.A."/>
            <person name="Guerrero F.D."/>
            <person name="Moolhuijzen P."/>
            <person name="Goolsby J.A."/>
            <person name="Tidwell J."/>
            <person name="Bellgard S.E."/>
            <person name="Bellgard M.I."/>
        </authorList>
    </citation>
    <scope>NUCLEOTIDE SEQUENCE</scope>
    <source>
        <tissue evidence="1">Shoot tissue taken approximately 20 cm above the soil surface</tissue>
    </source>
</reference>
<organism evidence="1">
    <name type="scientific">Arundo donax</name>
    <name type="common">Giant reed</name>
    <name type="synonym">Donax arundinaceus</name>
    <dbReference type="NCBI Taxonomy" id="35708"/>
    <lineage>
        <taxon>Eukaryota</taxon>
        <taxon>Viridiplantae</taxon>
        <taxon>Streptophyta</taxon>
        <taxon>Embryophyta</taxon>
        <taxon>Tracheophyta</taxon>
        <taxon>Spermatophyta</taxon>
        <taxon>Magnoliopsida</taxon>
        <taxon>Liliopsida</taxon>
        <taxon>Poales</taxon>
        <taxon>Poaceae</taxon>
        <taxon>PACMAD clade</taxon>
        <taxon>Arundinoideae</taxon>
        <taxon>Arundineae</taxon>
        <taxon>Arundo</taxon>
    </lineage>
</organism>
<evidence type="ECO:0000313" key="1">
    <source>
        <dbReference type="EMBL" id="JAD43548.1"/>
    </source>
</evidence>
<dbReference type="AlphaFoldDB" id="A0A0A9A0Q4"/>
<proteinExistence type="predicted"/>
<dbReference type="EMBL" id="GBRH01254347">
    <property type="protein sequence ID" value="JAD43548.1"/>
    <property type="molecule type" value="Transcribed_RNA"/>
</dbReference>
<name>A0A0A9A0Q4_ARUDO</name>
<sequence length="61" mass="6992">MLMPHLGIAESQDWLLCIIENIERKPPSRLPWIGVLCSGRRNCRGTTVLCSPPPLYRWIGF</sequence>